<dbReference type="GO" id="GO:0008270">
    <property type="term" value="F:zinc ion binding"/>
    <property type="evidence" value="ECO:0007669"/>
    <property type="project" value="InterPro"/>
</dbReference>
<dbReference type="OrthoDB" id="6512148at2759"/>
<feature type="region of interest" description="Disordered" evidence="1">
    <location>
        <begin position="1"/>
        <end position="49"/>
    </location>
</feature>
<sequence>MDGDPQEEPCDVDPPAGTSSRKRASLPADADSEDTELYSAPSDEDSDDGFQLYLGKKAKRRLLTASSRSSTSTVKPVPKHPVHTILFVPEAKTDNLRLLNKQAVSAFLEATVPGEVKDVRINSRRNILAIDVEHRSALEVLRKITSLQDIKVRAHATPYGDTTIGVIYDVDTSIPEKDLPILIKPADEGIVIRQVSRIGTSRCVKIVFRGDSLPAHVKVGHFRQPVRPYVPKPLQCYKCMKIGHVAAVCGSATVCPKCAGPHKASDCSEDTLKCANCEGPHDASSKKCPRMKREVAVLKQMVRDHSTHKEAAATSEIKNA</sequence>
<dbReference type="InterPro" id="IPR001878">
    <property type="entry name" value="Znf_CCHC"/>
</dbReference>
<name>A0A9J6FUZ3_HAELO</name>
<keyword evidence="4" id="KW-1185">Reference proteome</keyword>
<feature type="compositionally biased region" description="Acidic residues" evidence="1">
    <location>
        <begin position="30"/>
        <end position="48"/>
    </location>
</feature>
<gene>
    <name evidence="3" type="ORF">HPB48_018112</name>
</gene>
<feature type="domain" description="CCHC-type" evidence="2">
    <location>
        <begin position="254"/>
        <end position="269"/>
    </location>
</feature>
<proteinExistence type="predicted"/>
<comment type="caution">
    <text evidence="3">The sequence shown here is derived from an EMBL/GenBank/DDBJ whole genome shotgun (WGS) entry which is preliminary data.</text>
</comment>
<dbReference type="EMBL" id="JABSTR010000004">
    <property type="protein sequence ID" value="KAH9367050.1"/>
    <property type="molecule type" value="Genomic_DNA"/>
</dbReference>
<organism evidence="3 4">
    <name type="scientific">Haemaphysalis longicornis</name>
    <name type="common">Bush tick</name>
    <dbReference type="NCBI Taxonomy" id="44386"/>
    <lineage>
        <taxon>Eukaryota</taxon>
        <taxon>Metazoa</taxon>
        <taxon>Ecdysozoa</taxon>
        <taxon>Arthropoda</taxon>
        <taxon>Chelicerata</taxon>
        <taxon>Arachnida</taxon>
        <taxon>Acari</taxon>
        <taxon>Parasitiformes</taxon>
        <taxon>Ixodida</taxon>
        <taxon>Ixodoidea</taxon>
        <taxon>Ixodidae</taxon>
        <taxon>Haemaphysalinae</taxon>
        <taxon>Haemaphysalis</taxon>
    </lineage>
</organism>
<feature type="domain" description="CCHC-type" evidence="2">
    <location>
        <begin position="235"/>
        <end position="251"/>
    </location>
</feature>
<evidence type="ECO:0000259" key="2">
    <source>
        <dbReference type="SMART" id="SM00343"/>
    </source>
</evidence>
<dbReference type="GO" id="GO:0003676">
    <property type="term" value="F:nucleic acid binding"/>
    <property type="evidence" value="ECO:0007669"/>
    <property type="project" value="InterPro"/>
</dbReference>
<dbReference type="VEuPathDB" id="VectorBase:HLOH_064328"/>
<feature type="compositionally biased region" description="Acidic residues" evidence="1">
    <location>
        <begin position="1"/>
        <end position="11"/>
    </location>
</feature>
<accession>A0A9J6FUZ3</accession>
<protein>
    <recommendedName>
        <fullName evidence="2">CCHC-type domain-containing protein</fullName>
    </recommendedName>
</protein>
<reference evidence="3 4" key="1">
    <citation type="journal article" date="2020" name="Cell">
        <title>Large-Scale Comparative Analyses of Tick Genomes Elucidate Their Genetic Diversity and Vector Capacities.</title>
        <authorList>
            <consortium name="Tick Genome and Microbiome Consortium (TIGMIC)"/>
            <person name="Jia N."/>
            <person name="Wang J."/>
            <person name="Shi W."/>
            <person name="Du L."/>
            <person name="Sun Y."/>
            <person name="Zhan W."/>
            <person name="Jiang J.F."/>
            <person name="Wang Q."/>
            <person name="Zhang B."/>
            <person name="Ji P."/>
            <person name="Bell-Sakyi L."/>
            <person name="Cui X.M."/>
            <person name="Yuan T.T."/>
            <person name="Jiang B.G."/>
            <person name="Yang W.F."/>
            <person name="Lam T.T."/>
            <person name="Chang Q.C."/>
            <person name="Ding S.J."/>
            <person name="Wang X.J."/>
            <person name="Zhu J.G."/>
            <person name="Ruan X.D."/>
            <person name="Zhao L."/>
            <person name="Wei J.T."/>
            <person name="Ye R.Z."/>
            <person name="Que T.C."/>
            <person name="Du C.H."/>
            <person name="Zhou Y.H."/>
            <person name="Cheng J.X."/>
            <person name="Dai P.F."/>
            <person name="Guo W.B."/>
            <person name="Han X.H."/>
            <person name="Huang E.J."/>
            <person name="Li L.F."/>
            <person name="Wei W."/>
            <person name="Gao Y.C."/>
            <person name="Liu J.Z."/>
            <person name="Shao H.Z."/>
            <person name="Wang X."/>
            <person name="Wang C.C."/>
            <person name="Yang T.C."/>
            <person name="Huo Q.B."/>
            <person name="Li W."/>
            <person name="Chen H.Y."/>
            <person name="Chen S.E."/>
            <person name="Zhou L.G."/>
            <person name="Ni X.B."/>
            <person name="Tian J.H."/>
            <person name="Sheng Y."/>
            <person name="Liu T."/>
            <person name="Pan Y.S."/>
            <person name="Xia L.Y."/>
            <person name="Li J."/>
            <person name="Zhao F."/>
            <person name="Cao W.C."/>
        </authorList>
    </citation>
    <scope>NUCLEOTIDE SEQUENCE [LARGE SCALE GENOMIC DNA]</scope>
    <source>
        <strain evidence="3">HaeL-2018</strain>
    </source>
</reference>
<evidence type="ECO:0000313" key="4">
    <source>
        <dbReference type="Proteomes" id="UP000821853"/>
    </source>
</evidence>
<dbReference type="AlphaFoldDB" id="A0A9J6FUZ3"/>
<dbReference type="SMART" id="SM00343">
    <property type="entry name" value="ZnF_C2HC"/>
    <property type="match status" value="2"/>
</dbReference>
<evidence type="ECO:0000256" key="1">
    <source>
        <dbReference type="SAM" id="MobiDB-lite"/>
    </source>
</evidence>
<evidence type="ECO:0000313" key="3">
    <source>
        <dbReference type="EMBL" id="KAH9367050.1"/>
    </source>
</evidence>
<dbReference type="OMA" id="THSADEC"/>
<dbReference type="Proteomes" id="UP000821853">
    <property type="component" value="Chromosome 2"/>
</dbReference>